<dbReference type="KEGG" id="tpol:Mal48_40360"/>
<dbReference type="Proteomes" id="UP000315724">
    <property type="component" value="Chromosome"/>
</dbReference>
<dbReference type="AlphaFoldDB" id="A0A517QSZ3"/>
<protein>
    <submittedName>
        <fullName evidence="1">Uncharacterized protein</fullName>
    </submittedName>
</protein>
<reference evidence="1 2" key="1">
    <citation type="submission" date="2019-02" db="EMBL/GenBank/DDBJ databases">
        <title>Deep-cultivation of Planctomycetes and their phenomic and genomic characterization uncovers novel biology.</title>
        <authorList>
            <person name="Wiegand S."/>
            <person name="Jogler M."/>
            <person name="Boedeker C."/>
            <person name="Pinto D."/>
            <person name="Vollmers J."/>
            <person name="Rivas-Marin E."/>
            <person name="Kohn T."/>
            <person name="Peeters S.H."/>
            <person name="Heuer A."/>
            <person name="Rast P."/>
            <person name="Oberbeckmann S."/>
            <person name="Bunk B."/>
            <person name="Jeske O."/>
            <person name="Meyerdierks A."/>
            <person name="Storesund J.E."/>
            <person name="Kallscheuer N."/>
            <person name="Luecker S."/>
            <person name="Lage O.M."/>
            <person name="Pohl T."/>
            <person name="Merkel B.J."/>
            <person name="Hornburger P."/>
            <person name="Mueller R.-W."/>
            <person name="Bruemmer F."/>
            <person name="Labrenz M."/>
            <person name="Spormann A.M."/>
            <person name="Op den Camp H."/>
            <person name="Overmann J."/>
            <person name="Amann R."/>
            <person name="Jetten M.S.M."/>
            <person name="Mascher T."/>
            <person name="Medema M.H."/>
            <person name="Devos D.P."/>
            <person name="Kaster A.-K."/>
            <person name="Ovreas L."/>
            <person name="Rohde M."/>
            <person name="Galperin M.Y."/>
            <person name="Jogler C."/>
        </authorList>
    </citation>
    <scope>NUCLEOTIDE SEQUENCE [LARGE SCALE GENOMIC DNA]</scope>
    <source>
        <strain evidence="1 2">Mal48</strain>
    </source>
</reference>
<gene>
    <name evidence="1" type="ORF">Mal48_40360</name>
</gene>
<organism evidence="1 2">
    <name type="scientific">Thalassoglobus polymorphus</name>
    <dbReference type="NCBI Taxonomy" id="2527994"/>
    <lineage>
        <taxon>Bacteria</taxon>
        <taxon>Pseudomonadati</taxon>
        <taxon>Planctomycetota</taxon>
        <taxon>Planctomycetia</taxon>
        <taxon>Planctomycetales</taxon>
        <taxon>Planctomycetaceae</taxon>
        <taxon>Thalassoglobus</taxon>
    </lineage>
</organism>
<sequence>MLCLVSSKTGWKHIAQPMTGVDVTTESDKLVITND</sequence>
<accession>A0A517QSZ3</accession>
<name>A0A517QSZ3_9PLAN</name>
<evidence type="ECO:0000313" key="2">
    <source>
        <dbReference type="Proteomes" id="UP000315724"/>
    </source>
</evidence>
<proteinExistence type="predicted"/>
<evidence type="ECO:0000313" key="1">
    <source>
        <dbReference type="EMBL" id="QDT34764.1"/>
    </source>
</evidence>
<keyword evidence="2" id="KW-1185">Reference proteome</keyword>
<dbReference type="EMBL" id="CP036267">
    <property type="protein sequence ID" value="QDT34764.1"/>
    <property type="molecule type" value="Genomic_DNA"/>
</dbReference>